<sequence>MYIFNFVDFGFRLLGVGYMGFDFRLGWLGFGYMDFDFRLLGVGYMGFDFRLGFGYIVNNIEEAYHNDFASVNASIDDLRQKKILT</sequence>
<dbReference type="VEuPathDB" id="FungiDB:RhiirA1_460374"/>
<reference evidence="1 2" key="2">
    <citation type="submission" date="2017-10" db="EMBL/GenBank/DDBJ databases">
        <title>Genome analyses suggest a sexual origin of heterokaryosis in a supposedly ancient asexual fungus.</title>
        <authorList>
            <person name="Corradi N."/>
            <person name="Sedzielewska K."/>
            <person name="Noel J."/>
            <person name="Charron P."/>
            <person name="Farinelli L."/>
            <person name="Marton T."/>
            <person name="Kruger M."/>
            <person name="Pelin A."/>
            <person name="Brachmann A."/>
            <person name="Corradi N."/>
        </authorList>
    </citation>
    <scope>NUCLEOTIDE SEQUENCE [LARGE SCALE GENOMIC DNA]</scope>
    <source>
        <strain evidence="1 2">A1</strain>
    </source>
</reference>
<evidence type="ECO:0000313" key="2">
    <source>
        <dbReference type="Proteomes" id="UP000232688"/>
    </source>
</evidence>
<comment type="caution">
    <text evidence="1">The sequence shown here is derived from an EMBL/GenBank/DDBJ whole genome shotgun (WGS) entry which is preliminary data.</text>
</comment>
<gene>
    <name evidence="1" type="ORF">RhiirA1_460374</name>
</gene>
<proteinExistence type="predicted"/>
<protein>
    <submittedName>
        <fullName evidence="1">Uncharacterized protein</fullName>
    </submittedName>
</protein>
<reference evidence="1 2" key="1">
    <citation type="submission" date="2017-10" db="EMBL/GenBank/DDBJ databases">
        <title>Extensive intraspecific genome diversity in a model arbuscular mycorrhizal fungus.</title>
        <authorList>
            <person name="Chen E.C.H."/>
            <person name="Morin E."/>
            <person name="Baudet D."/>
            <person name="Noel J."/>
            <person name="Ndikumana S."/>
            <person name="Charron P."/>
            <person name="St-Onge C."/>
            <person name="Giorgi J."/>
            <person name="Grigoriev I.V."/>
            <person name="Roux C."/>
            <person name="Martin F.M."/>
            <person name="Corradi N."/>
        </authorList>
    </citation>
    <scope>NUCLEOTIDE SEQUENCE [LARGE SCALE GENOMIC DNA]</scope>
    <source>
        <strain evidence="1 2">A1</strain>
    </source>
</reference>
<organism evidence="1 2">
    <name type="scientific">Rhizophagus irregularis</name>
    <dbReference type="NCBI Taxonomy" id="588596"/>
    <lineage>
        <taxon>Eukaryota</taxon>
        <taxon>Fungi</taxon>
        <taxon>Fungi incertae sedis</taxon>
        <taxon>Mucoromycota</taxon>
        <taxon>Glomeromycotina</taxon>
        <taxon>Glomeromycetes</taxon>
        <taxon>Glomerales</taxon>
        <taxon>Glomeraceae</taxon>
        <taxon>Rhizophagus</taxon>
    </lineage>
</organism>
<dbReference type="Proteomes" id="UP000232688">
    <property type="component" value="Unassembled WGS sequence"/>
</dbReference>
<accession>A0A2N0RRM0</accession>
<evidence type="ECO:0000313" key="1">
    <source>
        <dbReference type="EMBL" id="PKC65960.1"/>
    </source>
</evidence>
<dbReference type="AlphaFoldDB" id="A0A2N0RRM0"/>
<dbReference type="EMBL" id="LLXH01000499">
    <property type="protein sequence ID" value="PKC65960.1"/>
    <property type="molecule type" value="Genomic_DNA"/>
</dbReference>
<name>A0A2N0RRM0_9GLOM</name>